<feature type="transmembrane region" description="Helical" evidence="4">
    <location>
        <begin position="307"/>
        <end position="330"/>
    </location>
</feature>
<name>A0A2P6SP28_ROSCH</name>
<protein>
    <submittedName>
        <fullName evidence="6">Putative potassium channel, voltage-dependent, ELK</fullName>
    </submittedName>
</protein>
<proteinExistence type="predicted"/>
<feature type="transmembrane region" description="Helical" evidence="4">
    <location>
        <begin position="172"/>
        <end position="196"/>
    </location>
</feature>
<feature type="transmembrane region" description="Helical" evidence="4">
    <location>
        <begin position="142"/>
        <end position="160"/>
    </location>
</feature>
<evidence type="ECO:0000313" key="7">
    <source>
        <dbReference type="Proteomes" id="UP000238479"/>
    </source>
</evidence>
<keyword evidence="4" id="KW-1133">Transmembrane helix</keyword>
<evidence type="ECO:0000256" key="3">
    <source>
        <dbReference type="SAM" id="Coils"/>
    </source>
</evidence>
<dbReference type="AlphaFoldDB" id="A0A2P6SP28"/>
<evidence type="ECO:0000256" key="4">
    <source>
        <dbReference type="SAM" id="Phobius"/>
    </source>
</evidence>
<keyword evidence="3" id="KW-0175">Coiled coil</keyword>
<feature type="transmembrane region" description="Helical" evidence="4">
    <location>
        <begin position="6"/>
        <end position="26"/>
    </location>
</feature>
<dbReference type="Gene3D" id="1.10.287.70">
    <property type="match status" value="1"/>
</dbReference>
<dbReference type="EMBL" id="PDCK01000039">
    <property type="protein sequence ID" value="PRQ60434.1"/>
    <property type="molecule type" value="Genomic_DNA"/>
</dbReference>
<evidence type="ECO:0000256" key="2">
    <source>
        <dbReference type="ARBA" id="ARBA00023303"/>
    </source>
</evidence>
<dbReference type="InterPro" id="IPR000595">
    <property type="entry name" value="cNMP-bd_dom"/>
</dbReference>
<evidence type="ECO:0000259" key="5">
    <source>
        <dbReference type="PROSITE" id="PS50042"/>
    </source>
</evidence>
<gene>
    <name evidence="6" type="ORF">RchiOBHm_Chr1g0381141</name>
</gene>
<sequence>MNPWWNTILVTSCVIAVLFDPLFFYIPYIKEEEKCMGIDKQVRTAALVFRSVTDITFLVHIIYQLREAIKSAASKIPRDTNSDWEWESVTRVQMIQFAKEFSRKLSWRSFLTDVFAIFPMPQLLIVGLFFEMEGRNYLLRRKILSGFLLVQYVPRIYRIYLSSTVVTQSALWIKGAFNFFLYVLASHVLGAFWYFFSIQREISCWYRTCIDTKQAESECTFYCHDKTAIITKEFNRTLGDLCLVKVPYNMTDPPFDFGIFFDALKNDIQGPINFPTKIGYCFWWGLRNLSSFGTSLETSTYLWENSFAILISIIGLLLFLYLIGNVQIYMERATTRVEEVREKILIKKNDIEKWMEKNGLQDDMKEEIMKNIKQKLEEDINADLEDLVSILPWYTKKALKRVLCMSALRKVPMLSQMDEKVLKMMCDYLKPVNYPENTLVFQMGEPLDRMVFITEGFMWTYTTPTESSHFGKAAGLATSPSMDTNFLKKGDSYGHALLQFASSSLVALPTSAANVRCHTKVEAFVLMAKDLKNIVTKCENFWPFDYNASKDEAVNQVTPLGQFQQQQMPKKRVSTSIINPTGYSG</sequence>
<keyword evidence="4" id="KW-0812">Transmembrane</keyword>
<keyword evidence="2 6" id="KW-0407">Ion channel</keyword>
<keyword evidence="1" id="KW-0813">Transport</keyword>
<dbReference type="Gene3D" id="2.60.120.10">
    <property type="entry name" value="Jelly Rolls"/>
    <property type="match status" value="1"/>
</dbReference>
<feature type="domain" description="Cyclic nucleotide-binding" evidence="5">
    <location>
        <begin position="413"/>
        <end position="535"/>
    </location>
</feature>
<dbReference type="PANTHER" id="PTHR45651">
    <property type="entry name" value="CYCLIC NUCLEOTIDE-GATED ION CHANNEL 15-RELATED-RELATED"/>
    <property type="match status" value="1"/>
</dbReference>
<dbReference type="GO" id="GO:0016020">
    <property type="term" value="C:membrane"/>
    <property type="evidence" value="ECO:0007669"/>
    <property type="project" value="UniProtKB-SubCell"/>
</dbReference>
<dbReference type="CDD" id="cd00038">
    <property type="entry name" value="CAP_ED"/>
    <property type="match status" value="1"/>
</dbReference>
<evidence type="ECO:0000256" key="1">
    <source>
        <dbReference type="ARBA" id="ARBA00023286"/>
    </source>
</evidence>
<organism evidence="6 7">
    <name type="scientific">Rosa chinensis</name>
    <name type="common">China rose</name>
    <dbReference type="NCBI Taxonomy" id="74649"/>
    <lineage>
        <taxon>Eukaryota</taxon>
        <taxon>Viridiplantae</taxon>
        <taxon>Streptophyta</taxon>
        <taxon>Embryophyta</taxon>
        <taxon>Tracheophyta</taxon>
        <taxon>Spermatophyta</taxon>
        <taxon>Magnoliopsida</taxon>
        <taxon>eudicotyledons</taxon>
        <taxon>Gunneridae</taxon>
        <taxon>Pentapetalae</taxon>
        <taxon>rosids</taxon>
        <taxon>fabids</taxon>
        <taxon>Rosales</taxon>
        <taxon>Rosaceae</taxon>
        <taxon>Rosoideae</taxon>
        <taxon>Rosoideae incertae sedis</taxon>
        <taxon>Rosa</taxon>
    </lineage>
</organism>
<feature type="transmembrane region" description="Helical" evidence="4">
    <location>
        <begin position="110"/>
        <end position="130"/>
    </location>
</feature>
<comment type="caution">
    <text evidence="6">The sequence shown here is derived from an EMBL/GenBank/DDBJ whole genome shotgun (WGS) entry which is preliminary data.</text>
</comment>
<dbReference type="InterPro" id="IPR014710">
    <property type="entry name" value="RmlC-like_jellyroll"/>
</dbReference>
<reference evidence="6 7" key="1">
    <citation type="journal article" date="2018" name="Nat. Genet.">
        <title>The Rosa genome provides new insights in the design of modern roses.</title>
        <authorList>
            <person name="Bendahmane M."/>
        </authorList>
    </citation>
    <scope>NUCLEOTIDE SEQUENCE [LARGE SCALE GENOMIC DNA]</scope>
    <source>
        <strain evidence="7">cv. Old Blush</strain>
    </source>
</reference>
<feature type="transmembrane region" description="Helical" evidence="4">
    <location>
        <begin position="47"/>
        <end position="65"/>
    </location>
</feature>
<keyword evidence="7" id="KW-1185">Reference proteome</keyword>
<evidence type="ECO:0000313" key="6">
    <source>
        <dbReference type="EMBL" id="PRQ60434.1"/>
    </source>
</evidence>
<dbReference type="PANTHER" id="PTHR45651:SF68">
    <property type="entry name" value="ION TRANSPORT DOMAIN-CONTAINING PROTEIN"/>
    <property type="match status" value="1"/>
</dbReference>
<dbReference type="SUPFAM" id="SSF81324">
    <property type="entry name" value="Voltage-gated potassium channels"/>
    <property type="match status" value="1"/>
</dbReference>
<dbReference type="SUPFAM" id="SSF51206">
    <property type="entry name" value="cAMP-binding domain-like"/>
    <property type="match status" value="1"/>
</dbReference>
<keyword evidence="4" id="KW-0472">Membrane</keyword>
<accession>A0A2P6SP28</accession>
<dbReference type="InterPro" id="IPR018490">
    <property type="entry name" value="cNMP-bd_dom_sf"/>
</dbReference>
<keyword evidence="1" id="KW-0406">Ion transport</keyword>
<dbReference type="GO" id="GO:0034220">
    <property type="term" value="P:monoatomic ion transmembrane transport"/>
    <property type="evidence" value="ECO:0007669"/>
    <property type="project" value="UniProtKB-KW"/>
</dbReference>
<dbReference type="Proteomes" id="UP000238479">
    <property type="component" value="Chromosome 1"/>
</dbReference>
<dbReference type="STRING" id="74649.A0A2P6SP28"/>
<dbReference type="Gramene" id="PRQ60434">
    <property type="protein sequence ID" value="PRQ60434"/>
    <property type="gene ID" value="RchiOBHm_Chr1g0381141"/>
</dbReference>
<keyword evidence="1" id="KW-1071">Ligand-gated ion channel</keyword>
<feature type="coiled-coil region" evidence="3">
    <location>
        <begin position="330"/>
        <end position="357"/>
    </location>
</feature>
<dbReference type="PROSITE" id="PS50042">
    <property type="entry name" value="CNMP_BINDING_3"/>
    <property type="match status" value="1"/>
</dbReference>